<feature type="domain" description="Palmitoyltransferase DHHC" evidence="13">
    <location>
        <begin position="488"/>
        <end position="620"/>
    </location>
</feature>
<dbReference type="InterPro" id="IPR039859">
    <property type="entry name" value="PFA4/ZDH16/20/ERF2-like"/>
</dbReference>
<evidence type="ECO:0000256" key="1">
    <source>
        <dbReference type="ARBA" id="ARBA00004127"/>
    </source>
</evidence>
<feature type="region of interest" description="Disordered" evidence="12">
    <location>
        <begin position="1"/>
        <end position="138"/>
    </location>
</feature>
<feature type="compositionally biased region" description="Low complexity" evidence="12">
    <location>
        <begin position="33"/>
        <end position="43"/>
    </location>
</feature>
<dbReference type="GO" id="GO:0005783">
    <property type="term" value="C:endoplasmic reticulum"/>
    <property type="evidence" value="ECO:0007669"/>
    <property type="project" value="TreeGrafter"/>
</dbReference>
<keyword evidence="3 11" id="KW-0812">Transmembrane</keyword>
<dbReference type="RefSeq" id="XP_007674330.1">
    <property type="nucleotide sequence ID" value="XM_007676140.1"/>
</dbReference>
<feature type="compositionally biased region" description="Polar residues" evidence="12">
    <location>
        <begin position="239"/>
        <end position="276"/>
    </location>
</feature>
<accession>M2NES0</accession>
<keyword evidence="4 11" id="KW-1133">Transmembrane helix</keyword>
<keyword evidence="5 11" id="KW-0472">Membrane</keyword>
<dbReference type="PANTHER" id="PTHR22883">
    <property type="entry name" value="ZINC FINGER DHHC DOMAIN CONTAINING PROTEIN"/>
    <property type="match status" value="1"/>
</dbReference>
<dbReference type="HOGENOM" id="CLU_021757_0_0_1"/>
<evidence type="ECO:0000259" key="13">
    <source>
        <dbReference type="Pfam" id="PF01529"/>
    </source>
</evidence>
<evidence type="ECO:0000256" key="11">
    <source>
        <dbReference type="RuleBase" id="RU079119"/>
    </source>
</evidence>
<dbReference type="OrthoDB" id="9909019at2759"/>
<feature type="transmembrane region" description="Helical" evidence="11">
    <location>
        <begin position="396"/>
        <end position="417"/>
    </location>
</feature>
<dbReference type="OMA" id="VPVKYCK"/>
<evidence type="ECO:0000256" key="2">
    <source>
        <dbReference type="ARBA" id="ARBA00022679"/>
    </source>
</evidence>
<dbReference type="GeneID" id="19111573"/>
<dbReference type="PROSITE" id="PS50216">
    <property type="entry name" value="DHHC"/>
    <property type="match status" value="1"/>
</dbReference>
<dbReference type="GO" id="GO:0019706">
    <property type="term" value="F:protein-cysteine S-palmitoyltransferase activity"/>
    <property type="evidence" value="ECO:0007669"/>
    <property type="project" value="UniProtKB-EC"/>
</dbReference>
<name>M2NES0_BAUPA</name>
<evidence type="ECO:0000256" key="7">
    <source>
        <dbReference type="ARBA" id="ARBA00023288"/>
    </source>
</evidence>
<dbReference type="Proteomes" id="UP000011761">
    <property type="component" value="Unassembled WGS sequence"/>
</dbReference>
<evidence type="ECO:0000256" key="10">
    <source>
        <dbReference type="ARBA" id="ARBA00048048"/>
    </source>
</evidence>
<dbReference type="Pfam" id="PF01529">
    <property type="entry name" value="DHHC"/>
    <property type="match status" value="1"/>
</dbReference>
<feature type="region of interest" description="Disordered" evidence="12">
    <location>
        <begin position="678"/>
        <end position="735"/>
    </location>
</feature>
<keyword evidence="15" id="KW-1185">Reference proteome</keyword>
<feature type="transmembrane region" description="Helical" evidence="11">
    <location>
        <begin position="534"/>
        <end position="560"/>
    </location>
</feature>
<dbReference type="PANTHER" id="PTHR22883:SF43">
    <property type="entry name" value="PALMITOYLTRANSFERASE APP"/>
    <property type="match status" value="1"/>
</dbReference>
<feature type="compositionally biased region" description="Basic and acidic residues" evidence="12">
    <location>
        <begin position="295"/>
        <end position="310"/>
    </location>
</feature>
<dbReference type="KEGG" id="bcom:BAUCODRAFT_31749"/>
<evidence type="ECO:0000256" key="12">
    <source>
        <dbReference type="SAM" id="MobiDB-lite"/>
    </source>
</evidence>
<dbReference type="STRING" id="717646.M2NES0"/>
<evidence type="ECO:0000313" key="14">
    <source>
        <dbReference type="EMBL" id="EMC97749.1"/>
    </source>
</evidence>
<dbReference type="AlphaFoldDB" id="M2NES0"/>
<comment type="domain">
    <text evidence="11">The DHHC domain is required for palmitoyltransferase activity.</text>
</comment>
<evidence type="ECO:0000313" key="15">
    <source>
        <dbReference type="Proteomes" id="UP000011761"/>
    </source>
</evidence>
<comment type="catalytic activity">
    <reaction evidence="10 11">
        <text>L-cysteinyl-[protein] + hexadecanoyl-CoA = S-hexadecanoyl-L-cysteinyl-[protein] + CoA</text>
        <dbReference type="Rhea" id="RHEA:36683"/>
        <dbReference type="Rhea" id="RHEA-COMP:10131"/>
        <dbReference type="Rhea" id="RHEA-COMP:11032"/>
        <dbReference type="ChEBI" id="CHEBI:29950"/>
        <dbReference type="ChEBI" id="CHEBI:57287"/>
        <dbReference type="ChEBI" id="CHEBI:57379"/>
        <dbReference type="ChEBI" id="CHEBI:74151"/>
        <dbReference type="EC" id="2.3.1.225"/>
    </reaction>
</comment>
<feature type="transmembrane region" description="Helical" evidence="11">
    <location>
        <begin position="368"/>
        <end position="390"/>
    </location>
</feature>
<feature type="region of interest" description="Disordered" evidence="12">
    <location>
        <begin position="178"/>
        <end position="332"/>
    </location>
</feature>
<organism evidence="14 15">
    <name type="scientific">Baudoinia panamericana (strain UAMH 10762)</name>
    <name type="common">Angels' share fungus</name>
    <name type="synonym">Baudoinia compniacensis (strain UAMH 10762)</name>
    <dbReference type="NCBI Taxonomy" id="717646"/>
    <lineage>
        <taxon>Eukaryota</taxon>
        <taxon>Fungi</taxon>
        <taxon>Dikarya</taxon>
        <taxon>Ascomycota</taxon>
        <taxon>Pezizomycotina</taxon>
        <taxon>Dothideomycetes</taxon>
        <taxon>Dothideomycetidae</taxon>
        <taxon>Mycosphaerellales</taxon>
        <taxon>Teratosphaeriaceae</taxon>
        <taxon>Baudoinia</taxon>
    </lineage>
</organism>
<dbReference type="GO" id="GO:0005794">
    <property type="term" value="C:Golgi apparatus"/>
    <property type="evidence" value="ECO:0007669"/>
    <property type="project" value="TreeGrafter"/>
</dbReference>
<evidence type="ECO:0000256" key="9">
    <source>
        <dbReference type="ARBA" id="ARBA00023463"/>
    </source>
</evidence>
<comment type="subcellular location">
    <subcellularLocation>
        <location evidence="1">Endomembrane system</location>
        <topology evidence="1">Multi-pass membrane protein</topology>
    </subcellularLocation>
</comment>
<protein>
    <recommendedName>
        <fullName evidence="11">Palmitoyltransferase</fullName>
        <ecNumber evidence="11">2.3.1.225</ecNumber>
    </recommendedName>
</protein>
<feature type="compositionally biased region" description="Polar residues" evidence="12">
    <location>
        <begin position="1"/>
        <end position="14"/>
    </location>
</feature>
<feature type="compositionally biased region" description="Gly residues" evidence="12">
    <location>
        <begin position="689"/>
        <end position="704"/>
    </location>
</feature>
<evidence type="ECO:0000256" key="5">
    <source>
        <dbReference type="ARBA" id="ARBA00023136"/>
    </source>
</evidence>
<comment type="similarity">
    <text evidence="9">Belongs to the DHHC palmitoyltransferase family. ERF2/ZDHHC9 subfamily.</text>
</comment>
<dbReference type="EC" id="2.3.1.225" evidence="11"/>
<evidence type="ECO:0000256" key="3">
    <source>
        <dbReference type="ARBA" id="ARBA00022692"/>
    </source>
</evidence>
<evidence type="ECO:0000256" key="6">
    <source>
        <dbReference type="ARBA" id="ARBA00023139"/>
    </source>
</evidence>
<reference evidence="14 15" key="1">
    <citation type="journal article" date="2012" name="PLoS Pathog.">
        <title>Diverse lifestyles and strategies of plant pathogenesis encoded in the genomes of eighteen Dothideomycetes fungi.</title>
        <authorList>
            <person name="Ohm R.A."/>
            <person name="Feau N."/>
            <person name="Henrissat B."/>
            <person name="Schoch C.L."/>
            <person name="Horwitz B.A."/>
            <person name="Barry K.W."/>
            <person name="Condon B.J."/>
            <person name="Copeland A.C."/>
            <person name="Dhillon B."/>
            <person name="Glaser F."/>
            <person name="Hesse C.N."/>
            <person name="Kosti I."/>
            <person name="LaButti K."/>
            <person name="Lindquist E.A."/>
            <person name="Lucas S."/>
            <person name="Salamov A.A."/>
            <person name="Bradshaw R.E."/>
            <person name="Ciuffetti L."/>
            <person name="Hamelin R.C."/>
            <person name="Kema G.H.J."/>
            <person name="Lawrence C."/>
            <person name="Scott J.A."/>
            <person name="Spatafora J.W."/>
            <person name="Turgeon B.G."/>
            <person name="de Wit P.J.G.M."/>
            <person name="Zhong S."/>
            <person name="Goodwin S.B."/>
            <person name="Grigoriev I.V."/>
        </authorList>
    </citation>
    <scope>NUCLEOTIDE SEQUENCE [LARGE SCALE GENOMIC DNA]</scope>
    <source>
        <strain evidence="14 15">UAMH 10762</strain>
    </source>
</reference>
<proteinExistence type="inferred from homology"/>
<keyword evidence="7" id="KW-0449">Lipoprotein</keyword>
<evidence type="ECO:0000256" key="8">
    <source>
        <dbReference type="ARBA" id="ARBA00023315"/>
    </source>
</evidence>
<keyword evidence="2 11" id="KW-0808">Transferase</keyword>
<keyword evidence="8 11" id="KW-0012">Acyltransferase</keyword>
<keyword evidence="6" id="KW-0564">Palmitate</keyword>
<dbReference type="eggNOG" id="KOG1311">
    <property type="taxonomic scope" value="Eukaryota"/>
</dbReference>
<sequence length="735" mass="79745">MAAPSNVNRSTTAFPTFLDIDPFPTSNADARPTSSTSSAGSSTLGQEEFTPARERQSNIPSTVLTVTGPVGEPGLPPSRPTSMDASVDSRGALRAATPPFGTRRGLAAFKSGSSLRQSVDAGSDGGAASRPGSAMSQNRTHVPSLVAQGFHNPMSGQKLQAQRNSVRPGSSLAMAQNAINSQRESQESLHRHRYSDASVNTLRDGPVAVKAEDVPPLPTSRGTATPADEALRGGHTAASVASYNSQAPLQDRQAPTNSLRIQTNGGLRKSTSSLHTPKSPKSLKASLGLGSRKTSSHDRRPSPHQHEKLHSNPSSPSAAEKPSIPATSRTKRKGKTKNYEYFAGNMLFCCSGRLLNNRNTRAKPPLHIMTLIITILPCALFFGFSAPWLWHHVSPALPLVFAYVFFLTISSFLHAALSDPGILPRNLHPHPRNPEEERDPLTVGPATTEWVMVKTFSSASSKRRQTPGGEGGGEAELGSGSTAMEVPTKYCKSCSIWRPPRAHHCRVCDACVETQDHHCVWLNNCVGRRNYRYFFGYVAFGSVLALLLVAFSLTHVGIYARRHGMSWGEVISVRRGRPQEQVAFAMFIIAVLALPYPGSLFLYHLFLTARGESTREYLNSHKFQLKDRYRPFTQASWYRNWISVLARPRPPTYMQFKREYVEGDVRFGNTMSKRERMAGMKGRYSLPAGGKGVDGPPGRGGSGNGEKQALEMKALPPKPPSPTAAGGFGTNSTPR</sequence>
<dbReference type="EMBL" id="KB445553">
    <property type="protein sequence ID" value="EMC97749.1"/>
    <property type="molecule type" value="Genomic_DNA"/>
</dbReference>
<feature type="transmembrane region" description="Helical" evidence="11">
    <location>
        <begin position="582"/>
        <end position="606"/>
    </location>
</feature>
<feature type="region of interest" description="Disordered" evidence="12">
    <location>
        <begin position="457"/>
        <end position="480"/>
    </location>
</feature>
<evidence type="ECO:0000256" key="4">
    <source>
        <dbReference type="ARBA" id="ARBA00022989"/>
    </source>
</evidence>
<dbReference type="GO" id="GO:0006612">
    <property type="term" value="P:protein targeting to membrane"/>
    <property type="evidence" value="ECO:0007669"/>
    <property type="project" value="TreeGrafter"/>
</dbReference>
<gene>
    <name evidence="14" type="ORF">BAUCODRAFT_31749</name>
</gene>
<dbReference type="InterPro" id="IPR001594">
    <property type="entry name" value="Palmitoyltrfase_DHHC"/>
</dbReference>